<feature type="transmembrane region" description="Helical" evidence="13">
    <location>
        <begin position="26"/>
        <end position="45"/>
    </location>
</feature>
<dbReference type="STRING" id="599839.J4GCV4"/>
<name>J4GCV4_9APHY</name>
<dbReference type="GeneID" id="24099634"/>
<keyword evidence="4 13" id="KW-0812">Transmembrane</keyword>
<keyword evidence="8 11" id="KW-0342">GTP-binding</keyword>
<evidence type="ECO:0000256" key="1">
    <source>
        <dbReference type="ARBA" id="ARBA00004389"/>
    </source>
</evidence>
<evidence type="ECO:0000256" key="8">
    <source>
        <dbReference type="ARBA" id="ARBA00023134"/>
    </source>
</evidence>
<evidence type="ECO:0000256" key="3">
    <source>
        <dbReference type="ARBA" id="ARBA00020256"/>
    </source>
</evidence>
<evidence type="ECO:0000256" key="5">
    <source>
        <dbReference type="ARBA" id="ARBA00022741"/>
    </source>
</evidence>
<dbReference type="OrthoDB" id="41266at2759"/>
<dbReference type="AlphaFoldDB" id="J4GCV4"/>
<dbReference type="InParanoid" id="J4GCV4"/>
<dbReference type="InterPro" id="IPR006689">
    <property type="entry name" value="Small_GTPase_ARF/SAR"/>
</dbReference>
<dbReference type="SMART" id="SM00177">
    <property type="entry name" value="ARF"/>
    <property type="match status" value="1"/>
</dbReference>
<feature type="binding site" evidence="12">
    <location>
        <position position="68"/>
    </location>
    <ligand>
        <name>Mg(2+)</name>
        <dbReference type="ChEBI" id="CHEBI:18420"/>
    </ligand>
</feature>
<dbReference type="InterPro" id="IPR027417">
    <property type="entry name" value="P-loop_NTPase"/>
</dbReference>
<keyword evidence="6" id="KW-0256">Endoplasmic reticulum</keyword>
<dbReference type="Pfam" id="PF09439">
    <property type="entry name" value="SRPRB"/>
    <property type="match status" value="1"/>
</dbReference>
<comment type="subcellular location">
    <subcellularLocation>
        <location evidence="1">Endoplasmic reticulum membrane</location>
        <topology evidence="1">Single-pass membrane protein</topology>
    </subcellularLocation>
</comment>
<evidence type="ECO:0000256" key="2">
    <source>
        <dbReference type="ARBA" id="ARBA00005619"/>
    </source>
</evidence>
<protein>
    <recommendedName>
        <fullName evidence="3">Signal recognition particle receptor subunit beta</fullName>
    </recommendedName>
</protein>
<evidence type="ECO:0000256" key="11">
    <source>
        <dbReference type="PIRSR" id="PIRSR606689-1"/>
    </source>
</evidence>
<reference evidence="14 15" key="1">
    <citation type="journal article" date="2012" name="Appl. Environ. Microbiol.">
        <title>Short-read sequencing for genomic analysis of the brown rot fungus Fibroporia radiculosa.</title>
        <authorList>
            <person name="Tang J.D."/>
            <person name="Perkins A.D."/>
            <person name="Sonstegard T.S."/>
            <person name="Schroeder S.G."/>
            <person name="Burgess S.C."/>
            <person name="Diehl S.V."/>
        </authorList>
    </citation>
    <scope>NUCLEOTIDE SEQUENCE [LARGE SCALE GENOMIC DNA]</scope>
    <source>
        <strain evidence="14 15">TFFH 294</strain>
    </source>
</reference>
<feature type="binding site" evidence="12">
    <location>
        <position position="85"/>
    </location>
    <ligand>
        <name>Mg(2+)</name>
        <dbReference type="ChEBI" id="CHEBI:18420"/>
    </ligand>
</feature>
<evidence type="ECO:0000256" key="4">
    <source>
        <dbReference type="ARBA" id="ARBA00022692"/>
    </source>
</evidence>
<feature type="binding site" evidence="11">
    <location>
        <position position="107"/>
    </location>
    <ligand>
        <name>GTP</name>
        <dbReference type="ChEBI" id="CHEBI:37565"/>
    </ligand>
</feature>
<evidence type="ECO:0000256" key="6">
    <source>
        <dbReference type="ARBA" id="ARBA00022824"/>
    </source>
</evidence>
<dbReference type="Proteomes" id="UP000006352">
    <property type="component" value="Unassembled WGS sequence"/>
</dbReference>
<keyword evidence="7 13" id="KW-1133">Transmembrane helix</keyword>
<dbReference type="GO" id="GO:0003924">
    <property type="term" value="F:GTPase activity"/>
    <property type="evidence" value="ECO:0007669"/>
    <property type="project" value="InterPro"/>
</dbReference>
<dbReference type="InterPro" id="IPR024156">
    <property type="entry name" value="Small_GTPase_ARF"/>
</dbReference>
<dbReference type="SUPFAM" id="SSF52540">
    <property type="entry name" value="P-loop containing nucleoside triphosphate hydrolases"/>
    <property type="match status" value="1"/>
</dbReference>
<evidence type="ECO:0000256" key="7">
    <source>
        <dbReference type="ARBA" id="ARBA00022989"/>
    </source>
</evidence>
<comment type="similarity">
    <text evidence="2">Belongs to the SRP receptor beta subunit family.</text>
</comment>
<keyword evidence="9 13" id="KW-0472">Membrane</keyword>
<organism evidence="14 15">
    <name type="scientific">Fibroporia radiculosa</name>
    <dbReference type="NCBI Taxonomy" id="599839"/>
    <lineage>
        <taxon>Eukaryota</taxon>
        <taxon>Fungi</taxon>
        <taxon>Dikarya</taxon>
        <taxon>Basidiomycota</taxon>
        <taxon>Agaricomycotina</taxon>
        <taxon>Agaricomycetes</taxon>
        <taxon>Polyporales</taxon>
        <taxon>Fibroporiaceae</taxon>
        <taxon>Fibroporia</taxon>
    </lineage>
</organism>
<dbReference type="GO" id="GO:0046872">
    <property type="term" value="F:metal ion binding"/>
    <property type="evidence" value="ECO:0007669"/>
    <property type="project" value="UniProtKB-KW"/>
</dbReference>
<evidence type="ECO:0000256" key="10">
    <source>
        <dbReference type="ARBA" id="ARBA00023170"/>
    </source>
</evidence>
<evidence type="ECO:0000313" key="15">
    <source>
        <dbReference type="Proteomes" id="UP000006352"/>
    </source>
</evidence>
<dbReference type="HOGENOM" id="CLU_073388_0_0_1"/>
<keyword evidence="10" id="KW-0675">Receptor</keyword>
<evidence type="ECO:0000313" key="14">
    <source>
        <dbReference type="EMBL" id="CCM04723.1"/>
    </source>
</evidence>
<evidence type="ECO:0000256" key="12">
    <source>
        <dbReference type="PIRSR" id="PIRSR606689-2"/>
    </source>
</evidence>
<dbReference type="InterPro" id="IPR019009">
    <property type="entry name" value="SRP_receptor_beta_su"/>
</dbReference>
<keyword evidence="12" id="KW-0460">Magnesium</keyword>
<gene>
    <name evidence="14" type="ORF">FIBRA_06911</name>
</gene>
<evidence type="ECO:0000256" key="9">
    <source>
        <dbReference type="ARBA" id="ARBA00023136"/>
    </source>
</evidence>
<keyword evidence="5 11" id="KW-0547">Nucleotide-binding</keyword>
<dbReference type="Gene3D" id="3.40.50.300">
    <property type="entry name" value="P-loop containing nucleotide triphosphate hydrolases"/>
    <property type="match status" value="1"/>
</dbReference>
<feature type="binding site" evidence="11">
    <location>
        <begin position="61"/>
        <end position="68"/>
    </location>
    <ligand>
        <name>GTP</name>
        <dbReference type="ChEBI" id="CHEBI:37565"/>
    </ligand>
</feature>
<dbReference type="PRINTS" id="PR00328">
    <property type="entry name" value="SAR1GTPBP"/>
</dbReference>
<dbReference type="FunCoup" id="J4GCV4">
    <property type="interactions" value="415"/>
</dbReference>
<dbReference type="RefSeq" id="XP_012184006.1">
    <property type="nucleotide sequence ID" value="XM_012328616.1"/>
</dbReference>
<dbReference type="PANTHER" id="PTHR11711">
    <property type="entry name" value="ADP RIBOSYLATION FACTOR-RELATED"/>
    <property type="match status" value="1"/>
</dbReference>
<keyword evidence="15" id="KW-1185">Reference proteome</keyword>
<accession>J4GCV4</accession>
<proteinExistence type="inferred from homology"/>
<dbReference type="EMBL" id="HE797165">
    <property type="protein sequence ID" value="CCM04723.1"/>
    <property type="molecule type" value="Genomic_DNA"/>
</dbReference>
<dbReference type="GO" id="GO:0005789">
    <property type="term" value="C:endoplasmic reticulum membrane"/>
    <property type="evidence" value="ECO:0007669"/>
    <property type="project" value="UniProtKB-SubCell"/>
</dbReference>
<dbReference type="GO" id="GO:0005525">
    <property type="term" value="F:GTP binding"/>
    <property type="evidence" value="ECO:0007669"/>
    <property type="project" value="UniProtKB-KW"/>
</dbReference>
<sequence>MEHGSRQAATIEPEVMFPVSIFTPQALVIASLSLAVLLVAIFVILSRRRLASRGNSVLLVGASDAGKTAILSTLVYKHTPQTHTSMQTNSVMMSVGNTTIRLIDIPGHPRIRDQFRDFLSDAKGIVFVVDSSTISRIGPAVAEYLHQILHAITSLPPSRSTPSLSIVAHKCDTLKPTAQATSEQLALNRVRTILERELEKRRASQAGGVGIEGLGAEETESDVGGLECSGNGEFRFANWEGGEVVFIGTSVSVGKGLSGTNEKDAQDSELLPLQEWLAAQL</sequence>
<keyword evidence="12" id="KW-0479">Metal-binding</keyword>
<evidence type="ECO:0000256" key="13">
    <source>
        <dbReference type="SAM" id="Phobius"/>
    </source>
</evidence>
<dbReference type="PROSITE" id="PS51417">
    <property type="entry name" value="ARF"/>
    <property type="match status" value="1"/>
</dbReference>